<accession>A0A0D3G7X5</accession>
<sequence>MEIEDKFDMLLRMLEEFERRREEADQRRRADFLSLKAAVESWMPEVEKNAEELQILVGTSSAK</sequence>
<organism evidence="1">
    <name type="scientific">Oryza barthii</name>
    <dbReference type="NCBI Taxonomy" id="65489"/>
    <lineage>
        <taxon>Eukaryota</taxon>
        <taxon>Viridiplantae</taxon>
        <taxon>Streptophyta</taxon>
        <taxon>Embryophyta</taxon>
        <taxon>Tracheophyta</taxon>
        <taxon>Spermatophyta</taxon>
        <taxon>Magnoliopsida</taxon>
        <taxon>Liliopsida</taxon>
        <taxon>Poales</taxon>
        <taxon>Poaceae</taxon>
        <taxon>BOP clade</taxon>
        <taxon>Oryzoideae</taxon>
        <taxon>Oryzeae</taxon>
        <taxon>Oryzinae</taxon>
        <taxon>Oryza</taxon>
    </lineage>
</organism>
<dbReference type="EnsemblPlants" id="OBART05G17340.1">
    <property type="protein sequence ID" value="OBART05G17340.1"/>
    <property type="gene ID" value="OBART05G17340"/>
</dbReference>
<evidence type="ECO:0000313" key="2">
    <source>
        <dbReference type="Proteomes" id="UP000026960"/>
    </source>
</evidence>
<protein>
    <submittedName>
        <fullName evidence="1">Uncharacterized protein</fullName>
    </submittedName>
</protein>
<reference evidence="1" key="2">
    <citation type="submission" date="2015-03" db="UniProtKB">
        <authorList>
            <consortium name="EnsemblPlants"/>
        </authorList>
    </citation>
    <scope>IDENTIFICATION</scope>
</reference>
<name>A0A0D3G7X5_9ORYZ</name>
<dbReference type="AlphaFoldDB" id="A0A0D3G7X5"/>
<dbReference type="HOGENOM" id="CLU_188678_0_0_1"/>
<dbReference type="Gramene" id="OBART05G17340.1">
    <property type="protein sequence ID" value="OBART05G17340.1"/>
    <property type="gene ID" value="OBART05G17340"/>
</dbReference>
<keyword evidence="2" id="KW-1185">Reference proteome</keyword>
<proteinExistence type="predicted"/>
<dbReference type="PaxDb" id="65489-OBART05G17340.1"/>
<dbReference type="Proteomes" id="UP000026960">
    <property type="component" value="Chromosome 5"/>
</dbReference>
<evidence type="ECO:0000313" key="1">
    <source>
        <dbReference type="EnsemblPlants" id="OBART05G17340.1"/>
    </source>
</evidence>
<reference evidence="1" key="1">
    <citation type="journal article" date="2009" name="Rice">
        <title>De Novo Next Generation Sequencing of Plant Genomes.</title>
        <authorList>
            <person name="Rounsley S."/>
            <person name="Marri P.R."/>
            <person name="Yu Y."/>
            <person name="He R."/>
            <person name="Sisneros N."/>
            <person name="Goicoechea J.L."/>
            <person name="Lee S.J."/>
            <person name="Angelova A."/>
            <person name="Kudrna D."/>
            <person name="Luo M."/>
            <person name="Affourtit J."/>
            <person name="Desany B."/>
            <person name="Knight J."/>
            <person name="Niazi F."/>
            <person name="Egholm M."/>
            <person name="Wing R.A."/>
        </authorList>
    </citation>
    <scope>NUCLEOTIDE SEQUENCE [LARGE SCALE GENOMIC DNA]</scope>
    <source>
        <strain evidence="1">cv. IRGC 105608</strain>
    </source>
</reference>